<dbReference type="PANTHER" id="PTHR30469">
    <property type="entry name" value="MULTIDRUG RESISTANCE PROTEIN MDTA"/>
    <property type="match status" value="1"/>
</dbReference>
<organism evidence="5 6">
    <name type="scientific">Marinobacter lacisalsi</name>
    <dbReference type="NCBI Taxonomy" id="475979"/>
    <lineage>
        <taxon>Bacteria</taxon>
        <taxon>Pseudomonadati</taxon>
        <taxon>Pseudomonadota</taxon>
        <taxon>Gammaproteobacteria</taxon>
        <taxon>Pseudomonadales</taxon>
        <taxon>Marinobacteraceae</taxon>
        <taxon>Marinobacter</taxon>
    </lineage>
</organism>
<dbReference type="InterPro" id="IPR006143">
    <property type="entry name" value="RND_pump_MFP"/>
</dbReference>
<dbReference type="Proteomes" id="UP001595798">
    <property type="component" value="Unassembled WGS sequence"/>
</dbReference>
<dbReference type="Gene3D" id="2.40.420.20">
    <property type="match status" value="1"/>
</dbReference>
<comment type="caution">
    <text evidence="5">The sequence shown here is derived from an EMBL/GenBank/DDBJ whole genome shotgun (WGS) entry which is preliminary data.</text>
</comment>
<feature type="region of interest" description="Disordered" evidence="2">
    <location>
        <begin position="376"/>
        <end position="400"/>
    </location>
</feature>
<dbReference type="Gene3D" id="1.10.287.470">
    <property type="entry name" value="Helix hairpin bin"/>
    <property type="match status" value="1"/>
</dbReference>
<evidence type="ECO:0000256" key="3">
    <source>
        <dbReference type="SAM" id="Phobius"/>
    </source>
</evidence>
<keyword evidence="3" id="KW-0812">Transmembrane</keyword>
<name>A0ABV8QF69_9GAMM</name>
<sequence>MNQGTSFFGRWVSDPRYASAWVLALLVLALVFIYRGAPDTVTHTPRLESPEFRIHSVELEPVTLKLHSQGTARAQDRLALTFRAGGEVIEVADSMASGGWVEKGEVLVRLDPEPFELDVAQRRHDVESAKLHLEQAQAKATIARRSPSRNATDFALNVPQLREARARVQMARAALNQAVSDLERATMKAPFSGRLEQVRVSVGQTVGGGESLGELFSSQRMEVRLPVRNEWLDLMAVFPDEPDKALEIPVRLSGSFGGRERHWDAVITRRESGVSSNQMSWLIAEVDPESGSVPLEPRVYVDAQIQGRRLSEVATIPRSAMITNNEIWVVDEANRLRRQQVEWAYRDDESVYVTEGLEAGQRILEKGSDHLLEGSEIRVLGDPQPAQSDEPTSGRIVRDV</sequence>
<keyword evidence="3" id="KW-0472">Membrane</keyword>
<reference evidence="6" key="1">
    <citation type="journal article" date="2019" name="Int. J. Syst. Evol. Microbiol.">
        <title>The Global Catalogue of Microorganisms (GCM) 10K type strain sequencing project: providing services to taxonomists for standard genome sequencing and annotation.</title>
        <authorList>
            <consortium name="The Broad Institute Genomics Platform"/>
            <consortium name="The Broad Institute Genome Sequencing Center for Infectious Disease"/>
            <person name="Wu L."/>
            <person name="Ma J."/>
        </authorList>
    </citation>
    <scope>NUCLEOTIDE SEQUENCE [LARGE SCALE GENOMIC DNA]</scope>
    <source>
        <strain evidence="6">CECT 7297</strain>
    </source>
</reference>
<dbReference type="Gene3D" id="2.40.30.170">
    <property type="match status" value="1"/>
</dbReference>
<accession>A0ABV8QF69</accession>
<evidence type="ECO:0000256" key="1">
    <source>
        <dbReference type="ARBA" id="ARBA00009477"/>
    </source>
</evidence>
<dbReference type="Gene3D" id="2.40.50.100">
    <property type="match status" value="1"/>
</dbReference>
<feature type="transmembrane region" description="Helical" evidence="3">
    <location>
        <begin position="20"/>
        <end position="37"/>
    </location>
</feature>
<dbReference type="EMBL" id="JBHSDI010000007">
    <property type="protein sequence ID" value="MFC4258190.1"/>
    <property type="molecule type" value="Genomic_DNA"/>
</dbReference>
<feature type="domain" description="Multidrug resistance protein MdtA-like C-terminal permuted SH3" evidence="4">
    <location>
        <begin position="316"/>
        <end position="364"/>
    </location>
</feature>
<dbReference type="PANTHER" id="PTHR30469:SF12">
    <property type="entry name" value="MULTIDRUG RESISTANCE PROTEIN MDTA"/>
    <property type="match status" value="1"/>
</dbReference>
<evidence type="ECO:0000313" key="6">
    <source>
        <dbReference type="Proteomes" id="UP001595798"/>
    </source>
</evidence>
<evidence type="ECO:0000259" key="4">
    <source>
        <dbReference type="Pfam" id="PF25967"/>
    </source>
</evidence>
<protein>
    <submittedName>
        <fullName evidence="5">Efflux RND transporter periplasmic adaptor subunit</fullName>
    </submittedName>
</protein>
<keyword evidence="3" id="KW-1133">Transmembrane helix</keyword>
<dbReference type="NCBIfam" id="TIGR01730">
    <property type="entry name" value="RND_mfp"/>
    <property type="match status" value="1"/>
</dbReference>
<dbReference type="SUPFAM" id="SSF111369">
    <property type="entry name" value="HlyD-like secretion proteins"/>
    <property type="match status" value="1"/>
</dbReference>
<evidence type="ECO:0000256" key="2">
    <source>
        <dbReference type="SAM" id="MobiDB-lite"/>
    </source>
</evidence>
<gene>
    <name evidence="5" type="ORF">ACFOZ5_03985</name>
</gene>
<comment type="similarity">
    <text evidence="1">Belongs to the membrane fusion protein (MFP) (TC 8.A.1) family.</text>
</comment>
<evidence type="ECO:0000313" key="5">
    <source>
        <dbReference type="EMBL" id="MFC4258190.1"/>
    </source>
</evidence>
<keyword evidence="6" id="KW-1185">Reference proteome</keyword>
<proteinExistence type="inferred from homology"/>
<dbReference type="RefSeq" id="WP_379885559.1">
    <property type="nucleotide sequence ID" value="NZ_JBHSDI010000007.1"/>
</dbReference>
<dbReference type="Pfam" id="PF25967">
    <property type="entry name" value="RND-MFP_C"/>
    <property type="match status" value="1"/>
</dbReference>
<dbReference type="InterPro" id="IPR058627">
    <property type="entry name" value="MdtA-like_C"/>
</dbReference>